<evidence type="ECO:0000256" key="7">
    <source>
        <dbReference type="ARBA" id="ARBA00023310"/>
    </source>
</evidence>
<evidence type="ECO:0000256" key="2">
    <source>
        <dbReference type="ARBA" id="ARBA00022448"/>
    </source>
</evidence>
<evidence type="ECO:0000256" key="1">
    <source>
        <dbReference type="ARBA" id="ARBA00004370"/>
    </source>
</evidence>
<name>A0ABZ0ULW2_9RICK</name>
<keyword evidence="4 8" id="KW-0406">Ion transport</keyword>
<protein>
    <recommendedName>
        <fullName evidence="8">ATP synthase subunit delta</fullName>
    </recommendedName>
    <alternativeName>
        <fullName evidence="8">ATP synthase F(1) sector subunit delta</fullName>
    </alternativeName>
    <alternativeName>
        <fullName evidence="8">F-type ATPase subunit delta</fullName>
        <shortName evidence="8">F-ATPase subunit delta</shortName>
    </alternativeName>
</protein>
<keyword evidence="10" id="KW-1185">Reference proteome</keyword>
<keyword evidence="7 8" id="KW-0066">ATP synthesis</keyword>
<organism evidence="9 10">
    <name type="scientific">Candidatus Bandiella euplotis</name>
    <dbReference type="NCBI Taxonomy" id="1664265"/>
    <lineage>
        <taxon>Bacteria</taxon>
        <taxon>Pseudomonadati</taxon>
        <taxon>Pseudomonadota</taxon>
        <taxon>Alphaproteobacteria</taxon>
        <taxon>Rickettsiales</taxon>
        <taxon>Candidatus Midichloriaceae</taxon>
        <taxon>Candidatus Bandiella</taxon>
    </lineage>
</organism>
<dbReference type="InterPro" id="IPR000711">
    <property type="entry name" value="ATPase_OSCP/dsu"/>
</dbReference>
<evidence type="ECO:0000256" key="3">
    <source>
        <dbReference type="ARBA" id="ARBA00022781"/>
    </source>
</evidence>
<evidence type="ECO:0000256" key="8">
    <source>
        <dbReference type="HAMAP-Rule" id="MF_01416"/>
    </source>
</evidence>
<comment type="function">
    <text evidence="8">F(1)F(0) ATP synthase produces ATP from ADP in the presence of a proton or sodium gradient. F-type ATPases consist of two structural domains, F(1) containing the extramembraneous catalytic core and F(0) containing the membrane proton channel, linked together by a central stalk and a peripheral stalk. During catalysis, ATP synthesis in the catalytic domain of F(1) is coupled via a rotary mechanism of the central stalk subunits to proton translocation.</text>
</comment>
<evidence type="ECO:0000313" key="9">
    <source>
        <dbReference type="EMBL" id="WPX96241.1"/>
    </source>
</evidence>
<dbReference type="EMBL" id="CP110820">
    <property type="protein sequence ID" value="WPX96241.1"/>
    <property type="molecule type" value="Genomic_DNA"/>
</dbReference>
<evidence type="ECO:0000256" key="6">
    <source>
        <dbReference type="ARBA" id="ARBA00023196"/>
    </source>
</evidence>
<dbReference type="InterPro" id="IPR026015">
    <property type="entry name" value="ATP_synth_OSCP/delta_N_sf"/>
</dbReference>
<dbReference type="Pfam" id="PF00213">
    <property type="entry name" value="OSCP"/>
    <property type="match status" value="1"/>
</dbReference>
<keyword evidence="5 8" id="KW-0472">Membrane</keyword>
<dbReference type="SUPFAM" id="SSF47928">
    <property type="entry name" value="N-terminal domain of the delta subunit of the F1F0-ATP synthase"/>
    <property type="match status" value="1"/>
</dbReference>
<comment type="similarity">
    <text evidence="8">Belongs to the ATPase delta chain family.</text>
</comment>
<keyword evidence="2 8" id="KW-0813">Transport</keyword>
<dbReference type="RefSeq" id="WP_323733114.1">
    <property type="nucleotide sequence ID" value="NZ_CP110820.1"/>
</dbReference>
<keyword evidence="8" id="KW-1003">Cell membrane</keyword>
<evidence type="ECO:0000256" key="5">
    <source>
        <dbReference type="ARBA" id="ARBA00023136"/>
    </source>
</evidence>
<dbReference type="HAMAP" id="MF_01416">
    <property type="entry name" value="ATP_synth_delta_bact"/>
    <property type="match status" value="1"/>
</dbReference>
<reference evidence="9 10" key="1">
    <citation type="submission" date="2022-11" db="EMBL/GenBank/DDBJ databases">
        <title>Host association and intracellularity evolved multiple times independently in the Rickettsiales.</title>
        <authorList>
            <person name="Castelli M."/>
            <person name="Nardi T."/>
            <person name="Gammuto L."/>
            <person name="Bellinzona G."/>
            <person name="Sabaneyeva E."/>
            <person name="Potekhin A."/>
            <person name="Serra V."/>
            <person name="Petroni G."/>
            <person name="Sassera D."/>
        </authorList>
    </citation>
    <scope>NUCLEOTIDE SEQUENCE [LARGE SCALE GENOMIC DNA]</scope>
    <source>
        <strain evidence="9 10">NDG2</strain>
    </source>
</reference>
<evidence type="ECO:0000256" key="4">
    <source>
        <dbReference type="ARBA" id="ARBA00023065"/>
    </source>
</evidence>
<dbReference type="Proteomes" id="UP001327219">
    <property type="component" value="Chromosome"/>
</dbReference>
<dbReference type="Gene3D" id="1.10.520.20">
    <property type="entry name" value="N-terminal domain of the delta subunit of the F1F0-ATP synthase"/>
    <property type="match status" value="1"/>
</dbReference>
<gene>
    <name evidence="8" type="primary">atpH</name>
    <name evidence="9" type="ORF">Bandiella_00350</name>
</gene>
<dbReference type="NCBIfam" id="TIGR01145">
    <property type="entry name" value="ATP_synt_delta"/>
    <property type="match status" value="1"/>
</dbReference>
<evidence type="ECO:0000313" key="10">
    <source>
        <dbReference type="Proteomes" id="UP001327219"/>
    </source>
</evidence>
<keyword evidence="3 8" id="KW-0375">Hydrogen ion transport</keyword>
<proteinExistence type="inferred from homology"/>
<comment type="subcellular location">
    <subcellularLocation>
        <location evidence="8">Cell membrane</location>
        <topology evidence="8">Peripheral membrane protein</topology>
    </subcellularLocation>
    <subcellularLocation>
        <location evidence="1">Membrane</location>
    </subcellularLocation>
</comment>
<accession>A0ABZ0ULW2</accession>
<sequence length="188" mass="22192">MGHENLTARRYAKALFLVANDLKKLDEVFAELNSFWDRINENKKIKKLLLNELVPQNVKLIFCNTVLQKMPVSNVVRKFINMLIFKKRLFLLQNMILSFKDLLYEYTNTRVVEITLAKKMEGEVIETIKKQLMKYFQDENLEFNFEFDARILGGMVIKTNSNMFDFSILSKLYKIQRATGYSTLKIIN</sequence>
<keyword evidence="6 8" id="KW-0139">CF(1)</keyword>
<comment type="function">
    <text evidence="8">This protein is part of the stalk that links CF(0) to CF(1). It either transmits conformational changes from CF(0) to CF(1) or is implicated in proton conduction.</text>
</comment>
<dbReference type="PRINTS" id="PR00125">
    <property type="entry name" value="ATPASEDELTA"/>
</dbReference>
<dbReference type="PANTHER" id="PTHR11910">
    <property type="entry name" value="ATP SYNTHASE DELTA CHAIN"/>
    <property type="match status" value="1"/>
</dbReference>